<dbReference type="GO" id="GO:0018169">
    <property type="term" value="F:ribosomal S6-glutamic acid ligase activity"/>
    <property type="evidence" value="ECO:0007669"/>
    <property type="project" value="TreeGrafter"/>
</dbReference>
<feature type="domain" description="ATP-grasp" evidence="2">
    <location>
        <begin position="137"/>
        <end position="325"/>
    </location>
</feature>
<dbReference type="EMBL" id="CVRL01000017">
    <property type="protein sequence ID" value="CRL10873.1"/>
    <property type="molecule type" value="Genomic_DNA"/>
</dbReference>
<dbReference type="Proteomes" id="UP000043764">
    <property type="component" value="Unassembled WGS sequence"/>
</dbReference>
<dbReference type="AlphaFoldDB" id="A0A0H5D2A7"/>
<evidence type="ECO:0000313" key="4">
    <source>
        <dbReference type="Proteomes" id="UP000043764"/>
    </source>
</evidence>
<dbReference type="GO" id="GO:0046872">
    <property type="term" value="F:metal ion binding"/>
    <property type="evidence" value="ECO:0007669"/>
    <property type="project" value="InterPro"/>
</dbReference>
<evidence type="ECO:0000256" key="1">
    <source>
        <dbReference type="PROSITE-ProRule" id="PRU00409"/>
    </source>
</evidence>
<evidence type="ECO:0000313" key="3">
    <source>
        <dbReference type="EMBL" id="CRL10873.1"/>
    </source>
</evidence>
<protein>
    <submittedName>
        <fullName evidence="3">ATP-grasp ribosomal peptide maturase, family</fullName>
    </submittedName>
</protein>
<gene>
    <name evidence="3" type="ORF">NIT7321_01721</name>
</gene>
<dbReference type="PROSITE" id="PS50975">
    <property type="entry name" value="ATP_GRASP"/>
    <property type="match status" value="1"/>
</dbReference>
<accession>A0A0H5D2A7</accession>
<dbReference type="GO" id="GO:0005524">
    <property type="term" value="F:ATP binding"/>
    <property type="evidence" value="ECO:0007669"/>
    <property type="project" value="UniProtKB-UniRule"/>
</dbReference>
<proteinExistence type="predicted"/>
<dbReference type="InterPro" id="IPR011761">
    <property type="entry name" value="ATP-grasp"/>
</dbReference>
<sequence length="326" mass="36351">MTRPKCLSKHQSGVLLVTNKKDVTTDYLVREMRNREVPFIRINTEDLPQMIVTFAEDATLSANISIRGVAYPLSGFVSAYYRRPELPEPKNVEGGEAHTYAVQEWSATTRSLWNALEGRWLNSPFAILRAEDKPRQLSVARACGLAVPPTVIGNNFDAARSLLARHLCVIKPLRRALVDAPNGPGQVIFTSKLSSLYEDDRAAFEAVPVIVQSLIPKRRDIRVTIVDQVAIAVAIHSQEHEETQIDWRRGGRTDLVQERVNLPTAVAGACMEVVRRLDLRFAAVDLVEDCDGKFWFLEANPNGQWAWLEQVEGVSIASALVDALVK</sequence>
<dbReference type="GO" id="GO:0005737">
    <property type="term" value="C:cytoplasm"/>
    <property type="evidence" value="ECO:0007669"/>
    <property type="project" value="TreeGrafter"/>
</dbReference>
<name>A0A0H5D2A7_9RHOB</name>
<dbReference type="PANTHER" id="PTHR21621">
    <property type="entry name" value="RIBOSOMAL PROTEIN S6 MODIFICATION PROTEIN"/>
    <property type="match status" value="1"/>
</dbReference>
<organism evidence="3 4">
    <name type="scientific">Phaeobacter italicus</name>
    <dbReference type="NCBI Taxonomy" id="481446"/>
    <lineage>
        <taxon>Bacteria</taxon>
        <taxon>Pseudomonadati</taxon>
        <taxon>Pseudomonadota</taxon>
        <taxon>Alphaproteobacteria</taxon>
        <taxon>Rhodobacterales</taxon>
        <taxon>Roseobacteraceae</taxon>
        <taxon>Phaeobacter</taxon>
    </lineage>
</organism>
<evidence type="ECO:0000259" key="2">
    <source>
        <dbReference type="PROSITE" id="PS50975"/>
    </source>
</evidence>
<dbReference type="RefSeq" id="WP_050673217.1">
    <property type="nucleotide sequence ID" value="NZ_CVRL01000017.1"/>
</dbReference>
<dbReference type="PANTHER" id="PTHR21621:SF0">
    <property type="entry name" value="BETA-CITRYLGLUTAMATE SYNTHASE B-RELATED"/>
    <property type="match status" value="1"/>
</dbReference>
<dbReference type="GO" id="GO:0009432">
    <property type="term" value="P:SOS response"/>
    <property type="evidence" value="ECO:0007669"/>
    <property type="project" value="TreeGrafter"/>
</dbReference>
<dbReference type="Gene3D" id="3.30.470.20">
    <property type="entry name" value="ATP-grasp fold, B domain"/>
    <property type="match status" value="1"/>
</dbReference>
<keyword evidence="1" id="KW-0547">Nucleotide-binding</keyword>
<keyword evidence="4" id="KW-1185">Reference proteome</keyword>
<reference evidence="4" key="1">
    <citation type="submission" date="2015-05" db="EMBL/GenBank/DDBJ databases">
        <authorList>
            <person name="Rodrigo-Torres Lidia"/>
            <person name="Arahal R.David."/>
        </authorList>
    </citation>
    <scope>NUCLEOTIDE SEQUENCE [LARGE SCALE GENOMIC DNA]</scope>
    <source>
        <strain evidence="4">CECT 7321</strain>
    </source>
</reference>
<keyword evidence="1" id="KW-0067">ATP-binding</keyword>
<dbReference type="SUPFAM" id="SSF56059">
    <property type="entry name" value="Glutathione synthetase ATP-binding domain-like"/>
    <property type="match status" value="1"/>
</dbReference>